<gene>
    <name evidence="1" type="ORF">HYN56_23910</name>
</gene>
<accession>A0A2S1YSM6</accession>
<proteinExistence type="predicted"/>
<evidence type="ECO:0000313" key="1">
    <source>
        <dbReference type="EMBL" id="AWK07110.1"/>
    </source>
</evidence>
<dbReference type="KEGG" id="fcr:HYN56_23910"/>
<organism evidence="1 2">
    <name type="scientific">Flavobacterium crocinum</name>
    <dbReference type="NCBI Taxonomy" id="2183896"/>
    <lineage>
        <taxon>Bacteria</taxon>
        <taxon>Pseudomonadati</taxon>
        <taxon>Bacteroidota</taxon>
        <taxon>Flavobacteriia</taxon>
        <taxon>Flavobacteriales</taxon>
        <taxon>Flavobacteriaceae</taxon>
        <taxon>Flavobacterium</taxon>
    </lineage>
</organism>
<reference evidence="1 2" key="1">
    <citation type="submission" date="2018-05" db="EMBL/GenBank/DDBJ databases">
        <title>Genome sequencing of Flavobacterium sp. HYN0056.</title>
        <authorList>
            <person name="Yi H."/>
            <person name="Baek C."/>
        </authorList>
    </citation>
    <scope>NUCLEOTIDE SEQUENCE [LARGE SCALE GENOMIC DNA]</scope>
    <source>
        <strain evidence="1 2">HYN0056</strain>
    </source>
</reference>
<evidence type="ECO:0008006" key="3">
    <source>
        <dbReference type="Google" id="ProtNLM"/>
    </source>
</evidence>
<keyword evidence="2" id="KW-1185">Reference proteome</keyword>
<dbReference type="PROSITE" id="PS51257">
    <property type="entry name" value="PROKAR_LIPOPROTEIN"/>
    <property type="match status" value="1"/>
</dbReference>
<dbReference type="Proteomes" id="UP000245250">
    <property type="component" value="Chromosome"/>
</dbReference>
<dbReference type="AlphaFoldDB" id="A0A2S1YSM6"/>
<name>A0A2S1YSM6_9FLAO</name>
<dbReference type="RefSeq" id="WP_109194502.1">
    <property type="nucleotide sequence ID" value="NZ_CP029255.1"/>
</dbReference>
<evidence type="ECO:0000313" key="2">
    <source>
        <dbReference type="Proteomes" id="UP000245250"/>
    </source>
</evidence>
<dbReference type="EMBL" id="CP029255">
    <property type="protein sequence ID" value="AWK07110.1"/>
    <property type="molecule type" value="Genomic_DNA"/>
</dbReference>
<sequence>MKYLYVLLLGLSLISCEFKEPIEITQIISKEMVILEDNYKDRSATKDSIRISIPLEFEVNMDSSTRYVVWFYRVDKKTLMDDAFDYEVYNKQDKTKQIFQIDSDLANNKLINIIIKQNNYLISKRDAQKLLKKYNINKSLENLKSHDIIRLTTYDKFRNENKTLINDFNKIPDSIHFKAMRGKKENFYVVKKINW</sequence>
<dbReference type="OrthoDB" id="1339266at2"/>
<protein>
    <recommendedName>
        <fullName evidence="3">Lipoprotein</fullName>
    </recommendedName>
</protein>